<accession>A0A0D7ALM7</accession>
<name>A0A0D7ALM7_9AGAR</name>
<dbReference type="PROSITE" id="PS00653">
    <property type="entry name" value="GLYCOSYL_HYDROL_F1_2"/>
    <property type="match status" value="1"/>
</dbReference>
<dbReference type="EMBL" id="KN881645">
    <property type="protein sequence ID" value="KIY52196.1"/>
    <property type="molecule type" value="Genomic_DNA"/>
</dbReference>
<dbReference type="OrthoDB" id="65569at2759"/>
<dbReference type="Gene3D" id="3.20.20.80">
    <property type="entry name" value="Glycosidases"/>
    <property type="match status" value="2"/>
</dbReference>
<dbReference type="Proteomes" id="UP000054144">
    <property type="component" value="Unassembled WGS sequence"/>
</dbReference>
<dbReference type="InterPro" id="IPR017853">
    <property type="entry name" value="GH"/>
</dbReference>
<comment type="similarity">
    <text evidence="1">Belongs to the glycosyl hydrolase 1 family.</text>
</comment>
<keyword evidence="2" id="KW-0378">Hydrolase</keyword>
<protein>
    <submittedName>
        <fullName evidence="2">Glycoside hydrolase</fullName>
    </submittedName>
</protein>
<dbReference type="InterPro" id="IPR001360">
    <property type="entry name" value="Glyco_hydro_1"/>
</dbReference>
<dbReference type="AlphaFoldDB" id="A0A0D7ALM7"/>
<organism evidence="2 3">
    <name type="scientific">Fistulina hepatica ATCC 64428</name>
    <dbReference type="NCBI Taxonomy" id="1128425"/>
    <lineage>
        <taxon>Eukaryota</taxon>
        <taxon>Fungi</taxon>
        <taxon>Dikarya</taxon>
        <taxon>Basidiomycota</taxon>
        <taxon>Agaricomycotina</taxon>
        <taxon>Agaricomycetes</taxon>
        <taxon>Agaricomycetidae</taxon>
        <taxon>Agaricales</taxon>
        <taxon>Fistulinaceae</taxon>
        <taxon>Fistulina</taxon>
    </lineage>
</organism>
<evidence type="ECO:0000313" key="2">
    <source>
        <dbReference type="EMBL" id="KIY52196.1"/>
    </source>
</evidence>
<dbReference type="PANTHER" id="PTHR10353">
    <property type="entry name" value="GLYCOSYL HYDROLASE"/>
    <property type="match status" value="1"/>
</dbReference>
<gene>
    <name evidence="2" type="ORF">FISHEDRAFT_63939</name>
</gene>
<dbReference type="GO" id="GO:0005975">
    <property type="term" value="P:carbohydrate metabolic process"/>
    <property type="evidence" value="ECO:0007669"/>
    <property type="project" value="InterPro"/>
</dbReference>
<sequence length="557" mass="61986">MAAFVYDGIVAVPTTSALVSSTSVSSILMSATVAPSASYTPFPPVGSLGRDFSPSGLEQLWDIVGPVEPPPFTTTVVPQLPILLPSPPPALYPALYAQEPSKILPDYEFPVDFKFGVASAAYQVEGATKNEGKGPTIWDWCSPDVGDLQYYLYEEDVARVAALGFNAHSFSIAWARILPFGVAGSPVNQEGLDHYSNLINYHLAMGMEPIVTLFHWDLPLALQAYYGGFTSSNIVEDFANYAKIVFQSFNGRVKTWLTFNEPAVFCAALATYPFNLTLPPGINSSTAPYQCSYNLHNLFLHHLIVSGVPWRQNSTLDAKAVERHGAFAIGWFSDPVYTTGDWPVVMTDTLPESYLPRFTEQEKQDLYGSADFFAIDAYRTQYITIPPQGIDACATDFSNSLWPSCVQIMYYDPAGWAIGASSDPKTTWLQSTPQYLRESLRAVYSRWPSSKMYLSEYGFAEPFENELSDLWRITEDITRTNYYLTYLAELLLAINEDDLPIAGAFAWSLIDNSEWNSGFSVRFGIQHVNYSTLERTYKRSAISLREFFASHSQQGSL</sequence>
<keyword evidence="3" id="KW-1185">Reference proteome</keyword>
<dbReference type="PANTHER" id="PTHR10353:SF53">
    <property type="entry name" value="BETA-1,4-GLUCOSIDASE (EUROFUNG)"/>
    <property type="match status" value="1"/>
</dbReference>
<dbReference type="SUPFAM" id="SSF51445">
    <property type="entry name" value="(Trans)glycosidases"/>
    <property type="match status" value="1"/>
</dbReference>
<dbReference type="InterPro" id="IPR033132">
    <property type="entry name" value="GH_1_N_CS"/>
</dbReference>
<evidence type="ECO:0000313" key="3">
    <source>
        <dbReference type="Proteomes" id="UP000054144"/>
    </source>
</evidence>
<reference evidence="2 3" key="1">
    <citation type="journal article" date="2015" name="Fungal Genet. Biol.">
        <title>Evolution of novel wood decay mechanisms in Agaricales revealed by the genome sequences of Fistulina hepatica and Cylindrobasidium torrendii.</title>
        <authorList>
            <person name="Floudas D."/>
            <person name="Held B.W."/>
            <person name="Riley R."/>
            <person name="Nagy L.G."/>
            <person name="Koehler G."/>
            <person name="Ransdell A.S."/>
            <person name="Younus H."/>
            <person name="Chow J."/>
            <person name="Chiniquy J."/>
            <person name="Lipzen A."/>
            <person name="Tritt A."/>
            <person name="Sun H."/>
            <person name="Haridas S."/>
            <person name="LaButti K."/>
            <person name="Ohm R.A."/>
            <person name="Kues U."/>
            <person name="Blanchette R.A."/>
            <person name="Grigoriev I.V."/>
            <person name="Minto R.E."/>
            <person name="Hibbett D.S."/>
        </authorList>
    </citation>
    <scope>NUCLEOTIDE SEQUENCE [LARGE SCALE GENOMIC DNA]</scope>
    <source>
        <strain evidence="2 3">ATCC 64428</strain>
    </source>
</reference>
<evidence type="ECO:0000256" key="1">
    <source>
        <dbReference type="RuleBase" id="RU003690"/>
    </source>
</evidence>
<dbReference type="PRINTS" id="PR00131">
    <property type="entry name" value="GLHYDRLASE1"/>
</dbReference>
<dbReference type="Pfam" id="PF00232">
    <property type="entry name" value="Glyco_hydro_1"/>
    <property type="match status" value="2"/>
</dbReference>
<dbReference type="GO" id="GO:0008422">
    <property type="term" value="F:beta-glucosidase activity"/>
    <property type="evidence" value="ECO:0007669"/>
    <property type="project" value="TreeGrafter"/>
</dbReference>
<proteinExistence type="inferred from homology"/>